<accession>A0ACC0IIR9</accession>
<protein>
    <submittedName>
        <fullName evidence="1">ABC transporter G family member 7</fullName>
    </submittedName>
</protein>
<organism evidence="1 2">
    <name type="scientific">Camellia lanceoleosa</name>
    <dbReference type="NCBI Taxonomy" id="1840588"/>
    <lineage>
        <taxon>Eukaryota</taxon>
        <taxon>Viridiplantae</taxon>
        <taxon>Streptophyta</taxon>
        <taxon>Embryophyta</taxon>
        <taxon>Tracheophyta</taxon>
        <taxon>Spermatophyta</taxon>
        <taxon>Magnoliopsida</taxon>
        <taxon>eudicotyledons</taxon>
        <taxon>Gunneridae</taxon>
        <taxon>Pentapetalae</taxon>
        <taxon>asterids</taxon>
        <taxon>Ericales</taxon>
        <taxon>Theaceae</taxon>
        <taxon>Camellia</taxon>
    </lineage>
</organism>
<reference evidence="1 2" key="1">
    <citation type="journal article" date="2022" name="Plant J.">
        <title>Chromosome-level genome of Camellia lanceoleosa provides a valuable resource for understanding genome evolution and self-incompatibility.</title>
        <authorList>
            <person name="Gong W."/>
            <person name="Xiao S."/>
            <person name="Wang L."/>
            <person name="Liao Z."/>
            <person name="Chang Y."/>
            <person name="Mo W."/>
            <person name="Hu G."/>
            <person name="Li W."/>
            <person name="Zhao G."/>
            <person name="Zhu H."/>
            <person name="Hu X."/>
            <person name="Ji K."/>
            <person name="Xiang X."/>
            <person name="Song Q."/>
            <person name="Yuan D."/>
            <person name="Jin S."/>
            <person name="Zhang L."/>
        </authorList>
    </citation>
    <scope>NUCLEOTIDE SEQUENCE [LARGE SCALE GENOMIC DNA]</scope>
    <source>
        <strain evidence="1">SQ_2022a</strain>
    </source>
</reference>
<comment type="caution">
    <text evidence="1">The sequence shown here is derived from an EMBL/GenBank/DDBJ whole genome shotgun (WGS) entry which is preliminary data.</text>
</comment>
<evidence type="ECO:0000313" key="1">
    <source>
        <dbReference type="EMBL" id="KAI8025268.1"/>
    </source>
</evidence>
<gene>
    <name evidence="1" type="ORF">LOK49_LG02G00166</name>
</gene>
<keyword evidence="2" id="KW-1185">Reference proteome</keyword>
<dbReference type="Proteomes" id="UP001060215">
    <property type="component" value="Chromosome 3"/>
</dbReference>
<sequence length="246" mass="26351">MGLLQVAAINMAMAFLTKTGGVFPKERAIVDRVCAKGSHALGPYLLSKVLAEIPVGAAFPLLFGTILYPMARLRPTLSRFSIFLKWDISEVVSRSRGLKLSDPNNFEVVTGQLVIEEHELTILERGCVQVVGAVGLVADEGEDFRGGVCTMNANVDVVGIEYSTEIGGNILTDPRTPGSKMHNGLHGGQVGEDYAGSCQQSMPKCSIPIGQNGCNHVGPFDAEVTMEDSVKIEIITGLRNEVAHLK</sequence>
<name>A0ACC0IIR9_9ERIC</name>
<dbReference type="EMBL" id="CM045760">
    <property type="protein sequence ID" value="KAI8025268.1"/>
    <property type="molecule type" value="Genomic_DNA"/>
</dbReference>
<proteinExistence type="predicted"/>
<evidence type="ECO:0000313" key="2">
    <source>
        <dbReference type="Proteomes" id="UP001060215"/>
    </source>
</evidence>